<gene>
    <name evidence="1" type="ORF">C1O25_17945</name>
</gene>
<comment type="caution">
    <text evidence="1">The sequence shown here is derived from an EMBL/GenBank/DDBJ whole genome shotgun (WGS) entry which is preliminary data.</text>
</comment>
<protein>
    <recommendedName>
        <fullName evidence="3">Phage tail protein</fullName>
    </recommendedName>
</protein>
<organism evidence="1 2">
    <name type="scientific">Vibrio diazotrophicus</name>
    <dbReference type="NCBI Taxonomy" id="685"/>
    <lineage>
        <taxon>Bacteria</taxon>
        <taxon>Pseudomonadati</taxon>
        <taxon>Pseudomonadota</taxon>
        <taxon>Gammaproteobacteria</taxon>
        <taxon>Vibrionales</taxon>
        <taxon>Vibrionaceae</taxon>
        <taxon>Vibrio</taxon>
    </lineage>
</organism>
<reference evidence="1 2" key="1">
    <citation type="submission" date="2018-01" db="EMBL/GenBank/DDBJ databases">
        <title>Draft genome sequences of six Vibrio diazotrophicus strains isolated from deep-sea sediments of the Baltic Sea.</title>
        <authorList>
            <person name="Castillo D."/>
            <person name="Vandieken V."/>
            <person name="Chiang O."/>
            <person name="Middelboe M."/>
        </authorList>
    </citation>
    <scope>NUCLEOTIDE SEQUENCE [LARGE SCALE GENOMIC DNA]</scope>
    <source>
        <strain evidence="1 2">65.10M</strain>
    </source>
</reference>
<dbReference type="RefSeq" id="WP_102969341.1">
    <property type="nucleotide sequence ID" value="NZ_POSM01000032.1"/>
</dbReference>
<accession>A0ABX4W6L0</accession>
<proteinExistence type="predicted"/>
<dbReference type="Proteomes" id="UP000236547">
    <property type="component" value="Unassembled WGS sequence"/>
</dbReference>
<sequence length="181" mass="20453">MAITLTEYHDAVIAWLKTNEYLDWLVNAVIYPELRKPPAENSAYFGITDWEKSEDQKNTGELTMDLSCQLLVVFPQGTPDVQLMIREAVMSLCLELENQRFGLQAKALRLISAEPDAFNPELDECEVWSIRWIHQIDIGSVNSALIAEVFNPLGKAMVGYSPEIGTGHEPKYETVYDKTGE</sequence>
<evidence type="ECO:0000313" key="2">
    <source>
        <dbReference type="Proteomes" id="UP000236547"/>
    </source>
</evidence>
<keyword evidence="2" id="KW-1185">Reference proteome</keyword>
<evidence type="ECO:0008006" key="3">
    <source>
        <dbReference type="Google" id="ProtNLM"/>
    </source>
</evidence>
<dbReference type="EMBL" id="POSM01000032">
    <property type="protein sequence ID" value="PNH99235.1"/>
    <property type="molecule type" value="Genomic_DNA"/>
</dbReference>
<name>A0ABX4W6L0_VIBDI</name>
<evidence type="ECO:0000313" key="1">
    <source>
        <dbReference type="EMBL" id="PNH99235.1"/>
    </source>
</evidence>